<dbReference type="InterPro" id="IPR051553">
    <property type="entry name" value="Ran_GTPase-activating"/>
</dbReference>
<dbReference type="SUPFAM" id="SSF50985">
    <property type="entry name" value="RCC1/BLIP-II"/>
    <property type="match status" value="1"/>
</dbReference>
<sequence>MLDILAERIVSSGVTQLAGGRAHNCALRNTQKFFCWGFNGSSQIGDGATVTRLQPVLASNVSGTIRSLALGGDSSCAVLAGGEGICWGNNDYGRLGNGSMTASLAVPQPITQWLLDDLIFRDDFED</sequence>
<dbReference type="InterPro" id="IPR009091">
    <property type="entry name" value="RCC1/BLIP-II"/>
</dbReference>
<accession>A0A4R6Z546</accession>
<dbReference type="Proteomes" id="UP000295293">
    <property type="component" value="Unassembled WGS sequence"/>
</dbReference>
<dbReference type="PROSITE" id="PS50012">
    <property type="entry name" value="RCC1_3"/>
    <property type="match status" value="1"/>
</dbReference>
<dbReference type="EMBL" id="SNZH01000003">
    <property type="protein sequence ID" value="TDR46791.1"/>
    <property type="molecule type" value="Genomic_DNA"/>
</dbReference>
<dbReference type="GO" id="GO:0005737">
    <property type="term" value="C:cytoplasm"/>
    <property type="evidence" value="ECO:0007669"/>
    <property type="project" value="TreeGrafter"/>
</dbReference>
<dbReference type="AlphaFoldDB" id="A0A4R6Z546"/>
<keyword evidence="2" id="KW-1185">Reference proteome</keyword>
<proteinExistence type="predicted"/>
<organism evidence="1 2">
    <name type="scientific">Tahibacter aquaticus</name>
    <dbReference type="NCBI Taxonomy" id="520092"/>
    <lineage>
        <taxon>Bacteria</taxon>
        <taxon>Pseudomonadati</taxon>
        <taxon>Pseudomonadota</taxon>
        <taxon>Gammaproteobacteria</taxon>
        <taxon>Lysobacterales</taxon>
        <taxon>Rhodanobacteraceae</taxon>
        <taxon>Tahibacter</taxon>
    </lineage>
</organism>
<gene>
    <name evidence="1" type="ORF">DFR29_103327</name>
</gene>
<reference evidence="1 2" key="1">
    <citation type="submission" date="2019-03" db="EMBL/GenBank/DDBJ databases">
        <title>Genomic Encyclopedia of Type Strains, Phase IV (KMG-IV): sequencing the most valuable type-strain genomes for metagenomic binning, comparative biology and taxonomic classification.</title>
        <authorList>
            <person name="Goeker M."/>
        </authorList>
    </citation>
    <scope>NUCLEOTIDE SEQUENCE [LARGE SCALE GENOMIC DNA]</scope>
    <source>
        <strain evidence="1 2">DSM 21667</strain>
    </source>
</reference>
<dbReference type="PANTHER" id="PTHR45982:SF1">
    <property type="entry name" value="REGULATOR OF CHROMOSOME CONDENSATION"/>
    <property type="match status" value="1"/>
</dbReference>
<comment type="caution">
    <text evidence="1">The sequence shown here is derived from an EMBL/GenBank/DDBJ whole genome shotgun (WGS) entry which is preliminary data.</text>
</comment>
<dbReference type="InterPro" id="IPR000408">
    <property type="entry name" value="Reg_chr_condens"/>
</dbReference>
<dbReference type="RefSeq" id="WP_243745984.1">
    <property type="nucleotide sequence ID" value="NZ_SNZH01000003.1"/>
</dbReference>
<dbReference type="Pfam" id="PF13540">
    <property type="entry name" value="RCC1_2"/>
    <property type="match status" value="2"/>
</dbReference>
<evidence type="ECO:0000313" key="1">
    <source>
        <dbReference type="EMBL" id="TDR46791.1"/>
    </source>
</evidence>
<dbReference type="PANTHER" id="PTHR45982">
    <property type="entry name" value="REGULATOR OF CHROMOSOME CONDENSATION"/>
    <property type="match status" value="1"/>
</dbReference>
<dbReference type="Gene3D" id="2.130.10.30">
    <property type="entry name" value="Regulator of chromosome condensation 1/beta-lactamase-inhibitor protein II"/>
    <property type="match status" value="1"/>
</dbReference>
<evidence type="ECO:0000313" key="2">
    <source>
        <dbReference type="Proteomes" id="UP000295293"/>
    </source>
</evidence>
<dbReference type="GO" id="GO:0005085">
    <property type="term" value="F:guanyl-nucleotide exchange factor activity"/>
    <property type="evidence" value="ECO:0007669"/>
    <property type="project" value="TreeGrafter"/>
</dbReference>
<protein>
    <submittedName>
        <fullName evidence="1">Regulator of Chromosome Condensation (RCC1) repeat protein</fullName>
    </submittedName>
</protein>
<name>A0A4R6Z546_9GAMM</name>